<dbReference type="Gene3D" id="3.30.70.270">
    <property type="match status" value="1"/>
</dbReference>
<dbReference type="InterPro" id="IPR043128">
    <property type="entry name" value="Rev_trsase/Diguanyl_cyclase"/>
</dbReference>
<comment type="catalytic activity">
    <reaction evidence="1">
        <text>ATP + protein L-histidine = ADP + protein N-phospho-L-histidine.</text>
        <dbReference type="EC" id="2.7.13.3"/>
    </reaction>
</comment>
<dbReference type="PANTHER" id="PTHR43395">
    <property type="entry name" value="SENSOR HISTIDINE KINASE CHEA"/>
    <property type="match status" value="1"/>
</dbReference>
<accession>A0ABQ1DVE7</accession>
<dbReference type="PROSITE" id="PS50110">
    <property type="entry name" value="RESPONSE_REGULATORY"/>
    <property type="match status" value="1"/>
</dbReference>
<dbReference type="EC" id="2.7.13.3" evidence="2"/>
<feature type="modified residue" description="4-aspartylphosphate" evidence="3">
    <location>
        <position position="312"/>
    </location>
</feature>
<dbReference type="SMART" id="SM00448">
    <property type="entry name" value="REC"/>
    <property type="match status" value="1"/>
</dbReference>
<dbReference type="PROSITE" id="PS50887">
    <property type="entry name" value="GGDEF"/>
    <property type="match status" value="1"/>
</dbReference>
<keyword evidence="3" id="KW-0597">Phosphoprotein</keyword>
<dbReference type="NCBIfam" id="TIGR00254">
    <property type="entry name" value="GGDEF"/>
    <property type="match status" value="1"/>
</dbReference>
<evidence type="ECO:0000256" key="1">
    <source>
        <dbReference type="ARBA" id="ARBA00000085"/>
    </source>
</evidence>
<dbReference type="InterPro" id="IPR001789">
    <property type="entry name" value="Sig_transdc_resp-reg_receiver"/>
</dbReference>
<dbReference type="InterPro" id="IPR003594">
    <property type="entry name" value="HATPase_dom"/>
</dbReference>
<feature type="domain" description="Response regulatory" evidence="5">
    <location>
        <begin position="262"/>
        <end position="379"/>
    </location>
</feature>
<dbReference type="InterPro" id="IPR051315">
    <property type="entry name" value="Bact_Chemotaxis_CheA"/>
</dbReference>
<evidence type="ECO:0000256" key="2">
    <source>
        <dbReference type="ARBA" id="ARBA00012438"/>
    </source>
</evidence>
<dbReference type="InterPro" id="IPR005467">
    <property type="entry name" value="His_kinase_dom"/>
</dbReference>
<dbReference type="Pfam" id="PF00072">
    <property type="entry name" value="Response_reg"/>
    <property type="match status" value="1"/>
</dbReference>
<dbReference type="CDD" id="cd17575">
    <property type="entry name" value="REC_WspR-like"/>
    <property type="match status" value="1"/>
</dbReference>
<dbReference type="SUPFAM" id="SSF55874">
    <property type="entry name" value="ATPase domain of HSP90 chaperone/DNA topoisomerase II/histidine kinase"/>
    <property type="match status" value="1"/>
</dbReference>
<evidence type="ECO:0000313" key="8">
    <source>
        <dbReference type="Proteomes" id="UP000614982"/>
    </source>
</evidence>
<dbReference type="PANTHER" id="PTHR43395:SF1">
    <property type="entry name" value="CHEMOTAXIS PROTEIN CHEA"/>
    <property type="match status" value="1"/>
</dbReference>
<comment type="caution">
    <text evidence="7">The sequence shown here is derived from an EMBL/GenBank/DDBJ whole genome shotgun (WGS) entry which is preliminary data.</text>
</comment>
<gene>
    <name evidence="7" type="ORF">PSCICP_47690</name>
</gene>
<dbReference type="InterPro" id="IPR011006">
    <property type="entry name" value="CheY-like_superfamily"/>
</dbReference>
<proteinExistence type="predicted"/>
<sequence length="579" mass="64404">MLIQQAAELDEFGWQSGQRAQLLYDTALACRMRPFADVLTGQARMVRDLGRELGKQVRLKIEGDKTQVDRDVLEKLEAPLTHLLRNAVDHGIESPERRKELGKDPEGQILLRASHEAGLLVVQLSDDGNGVDLERLRSNIIERKLSPAETAAQLSEEELLSFLFLPGFSMRDKVTQISGRGVGLDAVQHMVRQMHGSVELQQWAGEGSCFRIEMPLTLSVVRSLVVEVGGEAYAFPPPVIRRRIMHDVQPDELKTADENSAMVLLVDDQAMIGEAVRRGLANEESIDFHFCADPHQAIAQAMQIKPTVILQDLVMPGLDGLTLVREYRNNPMTRDIPIIVLSTKEDPLIKSAAFAAGANDYLVKLPDTIELVARIRYHSRSYMTLLQRDEAYRALRVSQQQLLDTNLVLQRLMNSDGLTGLSNRRHFDEYLELEWRRATREQSQLSLMMIDVDYFKAYNDNFGHLEGDEALRQVAKAIRASCSRPSDLPARYGGEEFAMVLPNTTPGGVRLLAEKLRQSVAGMNIPHMAPAPGSTLTVSIGVATVIPQNGLNSRQLILDADKGLYLAKHSGRNQVAVGG</sequence>
<dbReference type="SUPFAM" id="SSF52172">
    <property type="entry name" value="CheY-like"/>
    <property type="match status" value="1"/>
</dbReference>
<dbReference type="SUPFAM" id="SSF55073">
    <property type="entry name" value="Nucleotide cyclase"/>
    <property type="match status" value="1"/>
</dbReference>
<evidence type="ECO:0000256" key="3">
    <source>
        <dbReference type="PROSITE-ProRule" id="PRU00169"/>
    </source>
</evidence>
<evidence type="ECO:0000259" key="6">
    <source>
        <dbReference type="PROSITE" id="PS50887"/>
    </source>
</evidence>
<keyword evidence="8" id="KW-1185">Reference proteome</keyword>
<dbReference type="CDD" id="cd01949">
    <property type="entry name" value="GGDEF"/>
    <property type="match status" value="1"/>
</dbReference>
<dbReference type="Proteomes" id="UP000614982">
    <property type="component" value="Unassembled WGS sequence"/>
</dbReference>
<name>A0ABQ1DVE7_PSECI</name>
<dbReference type="PROSITE" id="PS50109">
    <property type="entry name" value="HIS_KIN"/>
    <property type="match status" value="1"/>
</dbReference>
<dbReference type="Gene3D" id="3.40.50.2300">
    <property type="match status" value="1"/>
</dbReference>
<dbReference type="Gene3D" id="3.30.565.10">
    <property type="entry name" value="Histidine kinase-like ATPase, C-terminal domain"/>
    <property type="match status" value="1"/>
</dbReference>
<evidence type="ECO:0000259" key="4">
    <source>
        <dbReference type="PROSITE" id="PS50109"/>
    </source>
</evidence>
<dbReference type="EMBL" id="BLWA01000021">
    <property type="protein sequence ID" value="GFM94797.1"/>
    <property type="molecule type" value="Genomic_DNA"/>
</dbReference>
<dbReference type="InterPro" id="IPR036890">
    <property type="entry name" value="HATPase_C_sf"/>
</dbReference>
<feature type="domain" description="GGDEF" evidence="6">
    <location>
        <begin position="443"/>
        <end position="579"/>
    </location>
</feature>
<dbReference type="PRINTS" id="PR00344">
    <property type="entry name" value="BCTRLSENSOR"/>
</dbReference>
<dbReference type="SMART" id="SM00387">
    <property type="entry name" value="HATPase_c"/>
    <property type="match status" value="1"/>
</dbReference>
<feature type="domain" description="Histidine kinase" evidence="4">
    <location>
        <begin position="1"/>
        <end position="218"/>
    </location>
</feature>
<dbReference type="SMART" id="SM00267">
    <property type="entry name" value="GGDEF"/>
    <property type="match status" value="1"/>
</dbReference>
<protein>
    <recommendedName>
        <fullName evidence="2">histidine kinase</fullName>
        <ecNumber evidence="2">2.7.13.3</ecNumber>
    </recommendedName>
</protein>
<dbReference type="Pfam" id="PF00990">
    <property type="entry name" value="GGDEF"/>
    <property type="match status" value="1"/>
</dbReference>
<dbReference type="Pfam" id="PF02518">
    <property type="entry name" value="HATPase_c"/>
    <property type="match status" value="1"/>
</dbReference>
<evidence type="ECO:0000259" key="5">
    <source>
        <dbReference type="PROSITE" id="PS50110"/>
    </source>
</evidence>
<dbReference type="InterPro" id="IPR029787">
    <property type="entry name" value="Nucleotide_cyclase"/>
</dbReference>
<reference evidence="7 8" key="1">
    <citation type="submission" date="2020-05" db="EMBL/GenBank/DDBJ databases">
        <title>Genetic diversity of Pseudomonas cichorii.</title>
        <authorList>
            <person name="Tani S."/>
            <person name="Yagi H."/>
            <person name="Hashimoto S."/>
            <person name="Iiyama K."/>
            <person name="Furuya N."/>
        </authorList>
    </citation>
    <scope>NUCLEOTIDE SEQUENCE [LARGE SCALE GENOMIC DNA]</scope>
    <source>
        <strain evidence="7 8">LMG 2162</strain>
    </source>
</reference>
<dbReference type="InterPro" id="IPR004358">
    <property type="entry name" value="Sig_transdc_His_kin-like_C"/>
</dbReference>
<evidence type="ECO:0000313" key="7">
    <source>
        <dbReference type="EMBL" id="GFM94797.1"/>
    </source>
</evidence>
<dbReference type="InterPro" id="IPR000160">
    <property type="entry name" value="GGDEF_dom"/>
</dbReference>
<organism evidence="7 8">
    <name type="scientific">Pseudomonas cichorii</name>
    <dbReference type="NCBI Taxonomy" id="36746"/>
    <lineage>
        <taxon>Bacteria</taxon>
        <taxon>Pseudomonadati</taxon>
        <taxon>Pseudomonadota</taxon>
        <taxon>Gammaproteobacteria</taxon>
        <taxon>Pseudomonadales</taxon>
        <taxon>Pseudomonadaceae</taxon>
        <taxon>Pseudomonas</taxon>
    </lineage>
</organism>